<evidence type="ECO:0000256" key="3">
    <source>
        <dbReference type="ARBA" id="ARBA00048132"/>
    </source>
</evidence>
<dbReference type="Pfam" id="PF07992">
    <property type="entry name" value="Pyr_redox_2"/>
    <property type="match status" value="1"/>
</dbReference>
<feature type="domain" description="FAD/NAD(P)-binding" evidence="4">
    <location>
        <begin position="41"/>
        <end position="310"/>
    </location>
</feature>
<dbReference type="Proteomes" id="UP000249304">
    <property type="component" value="Unassembled WGS sequence"/>
</dbReference>
<accession>A0A2W2G2K3</accession>
<dbReference type="GO" id="GO:0004791">
    <property type="term" value="F:thioredoxin-disulfide reductase (NADPH) activity"/>
    <property type="evidence" value="ECO:0007669"/>
    <property type="project" value="UniProtKB-EC"/>
</dbReference>
<keyword evidence="6" id="KW-1185">Reference proteome</keyword>
<evidence type="ECO:0000259" key="4">
    <source>
        <dbReference type="Pfam" id="PF07992"/>
    </source>
</evidence>
<reference evidence="5 6" key="1">
    <citation type="submission" date="2018-01" db="EMBL/GenBank/DDBJ databases">
        <title>Draft genome sequence of Nonomuraea sp. KC333.</title>
        <authorList>
            <person name="Sahin N."/>
            <person name="Saygin H."/>
            <person name="Ay H."/>
        </authorList>
    </citation>
    <scope>NUCLEOTIDE SEQUENCE [LARGE SCALE GENOMIC DNA]</scope>
    <source>
        <strain evidence="5 6">KC333</strain>
    </source>
</reference>
<dbReference type="InterPro" id="IPR050097">
    <property type="entry name" value="Ferredoxin-NADP_redctase_2"/>
</dbReference>
<sequence>MTDERVSAAPATATDYLRLAFRYKFAHDTDTCLGDPMRTSEVIVVGGGVAGLQAALVLARARRAVTVVDGGEPRNARSHAVHNLAGHEGVAPGRLLELARDDARRYGAEIVPGLVTEAEREGPRWQVGLRDGGRVLARALLLATGVTEELPPVPGLADLWGGDVVSCPYCHGWEARDRAVAVVGAGERAWRQVLLLRRFTGDLVLLTNGPAGFDDGRLEWLRAAGVAVREEPIARVLADGGRLAGVEFEHGEFLPRAAVFAATARRPASPLPAALGCTISGAAVVTDENGHTGVPGVWAAGSCAWPALTVAGSAGHATTTAIALNDALLDEDTGLGSPGR</sequence>
<protein>
    <submittedName>
        <fullName evidence="5">Thioredoxin reductase</fullName>
    </submittedName>
</protein>
<dbReference type="Gene3D" id="3.50.50.60">
    <property type="entry name" value="FAD/NAD(P)-binding domain"/>
    <property type="match status" value="2"/>
</dbReference>
<comment type="caution">
    <text evidence="5">The sequence shown here is derived from an EMBL/GenBank/DDBJ whole genome shotgun (WGS) entry which is preliminary data.</text>
</comment>
<evidence type="ECO:0000313" key="5">
    <source>
        <dbReference type="EMBL" id="PZG21134.1"/>
    </source>
</evidence>
<evidence type="ECO:0000313" key="6">
    <source>
        <dbReference type="Proteomes" id="UP000249304"/>
    </source>
</evidence>
<keyword evidence="2" id="KW-0560">Oxidoreductase</keyword>
<evidence type="ECO:0000256" key="2">
    <source>
        <dbReference type="ARBA" id="ARBA00023002"/>
    </source>
</evidence>
<dbReference type="PRINTS" id="PR00469">
    <property type="entry name" value="PNDRDTASEII"/>
</dbReference>
<evidence type="ECO:0000256" key="1">
    <source>
        <dbReference type="ARBA" id="ARBA00022630"/>
    </source>
</evidence>
<proteinExistence type="predicted"/>
<dbReference type="OrthoDB" id="9786503at2"/>
<dbReference type="PANTHER" id="PTHR48105">
    <property type="entry name" value="THIOREDOXIN REDUCTASE 1-RELATED-RELATED"/>
    <property type="match status" value="1"/>
</dbReference>
<dbReference type="EMBL" id="POUD01000019">
    <property type="protein sequence ID" value="PZG21134.1"/>
    <property type="molecule type" value="Genomic_DNA"/>
</dbReference>
<dbReference type="PRINTS" id="PR00368">
    <property type="entry name" value="FADPNR"/>
</dbReference>
<comment type="catalytic activity">
    <reaction evidence="3">
        <text>[thioredoxin]-dithiol + NADP(+) = [thioredoxin]-disulfide + NADPH + H(+)</text>
        <dbReference type="Rhea" id="RHEA:20345"/>
        <dbReference type="Rhea" id="RHEA-COMP:10698"/>
        <dbReference type="Rhea" id="RHEA-COMP:10700"/>
        <dbReference type="ChEBI" id="CHEBI:15378"/>
        <dbReference type="ChEBI" id="CHEBI:29950"/>
        <dbReference type="ChEBI" id="CHEBI:50058"/>
        <dbReference type="ChEBI" id="CHEBI:57783"/>
        <dbReference type="ChEBI" id="CHEBI:58349"/>
        <dbReference type="EC" id="1.8.1.9"/>
    </reaction>
</comment>
<dbReference type="SUPFAM" id="SSF51905">
    <property type="entry name" value="FAD/NAD(P)-binding domain"/>
    <property type="match status" value="1"/>
</dbReference>
<name>A0A2W2G2K3_9ACTN</name>
<dbReference type="AlphaFoldDB" id="A0A2W2G2K3"/>
<dbReference type="InterPro" id="IPR036188">
    <property type="entry name" value="FAD/NAD-bd_sf"/>
</dbReference>
<gene>
    <name evidence="5" type="ORF">C1J01_07540</name>
</gene>
<dbReference type="InterPro" id="IPR023753">
    <property type="entry name" value="FAD/NAD-binding_dom"/>
</dbReference>
<organism evidence="5 6">
    <name type="scientific">Nonomuraea aridisoli</name>
    <dbReference type="NCBI Taxonomy" id="2070368"/>
    <lineage>
        <taxon>Bacteria</taxon>
        <taxon>Bacillati</taxon>
        <taxon>Actinomycetota</taxon>
        <taxon>Actinomycetes</taxon>
        <taxon>Streptosporangiales</taxon>
        <taxon>Streptosporangiaceae</taxon>
        <taxon>Nonomuraea</taxon>
    </lineage>
</organism>
<keyword evidence="1" id="KW-0285">Flavoprotein</keyword>